<organism evidence="2 3">
    <name type="scientific">Demequina litoralis</name>
    <dbReference type="NCBI Taxonomy" id="3051660"/>
    <lineage>
        <taxon>Bacteria</taxon>
        <taxon>Bacillati</taxon>
        <taxon>Actinomycetota</taxon>
        <taxon>Actinomycetes</taxon>
        <taxon>Micrococcales</taxon>
        <taxon>Demequinaceae</taxon>
        <taxon>Demequina</taxon>
    </lineage>
</organism>
<dbReference type="InterPro" id="IPR013154">
    <property type="entry name" value="ADH-like_N"/>
</dbReference>
<dbReference type="PANTHER" id="PTHR44013">
    <property type="entry name" value="ZINC-TYPE ALCOHOL DEHYDROGENASE-LIKE PROTEIN C16A3.02C"/>
    <property type="match status" value="1"/>
</dbReference>
<feature type="domain" description="Enoyl reductase (ER)" evidence="1">
    <location>
        <begin position="18"/>
        <end position="325"/>
    </location>
</feature>
<dbReference type="Gene3D" id="3.90.180.10">
    <property type="entry name" value="Medium-chain alcohol dehydrogenases, catalytic domain"/>
    <property type="match status" value="1"/>
</dbReference>
<keyword evidence="3" id="KW-1185">Reference proteome</keyword>
<dbReference type="SMART" id="SM00829">
    <property type="entry name" value="PKS_ER"/>
    <property type="match status" value="1"/>
</dbReference>
<evidence type="ECO:0000313" key="3">
    <source>
        <dbReference type="Proteomes" id="UP001172728"/>
    </source>
</evidence>
<reference evidence="2" key="1">
    <citation type="submission" date="2023-06" db="EMBL/GenBank/DDBJ databases">
        <title>Sysu t00192.</title>
        <authorList>
            <person name="Gao L."/>
            <person name="Fang B.-Z."/>
            <person name="Li W.-J."/>
        </authorList>
    </citation>
    <scope>NUCLEOTIDE SEQUENCE</scope>
    <source>
        <strain evidence="2">SYSU T00192</strain>
    </source>
</reference>
<sequence>MNTTAPTTTRTVQLDRYGSPAELRHRTVDIPAPADDQVVVRVRAAGINRGDGLAIAGLPYAARLSYGLTRPKRPVPGTDVAGTVVAVGADVTAWRPGDDVVGWAVGAFAEHALADASSLLAKPEGLTFEEAAALPTAAVTALQALQAGGIETARRVLVLGASGGVGSFAVQLAAASGAEVTGVCSTRNVELVRSLGADHVVDYAVEDVAALRGYDLVVDLAGRIPLARARRLASRRGAYIVVGGGKARTLTGMRRFAAAAILSPFVAQRLRPLFATPRREDLATVLSHVADGRVRPSVEAAYALRDAADAVDFVHRGKARGKVVLVP</sequence>
<dbReference type="Proteomes" id="UP001172728">
    <property type="component" value="Unassembled WGS sequence"/>
</dbReference>
<evidence type="ECO:0000259" key="1">
    <source>
        <dbReference type="SMART" id="SM00829"/>
    </source>
</evidence>
<dbReference type="RefSeq" id="WP_301134517.1">
    <property type="nucleotide sequence ID" value="NZ_JAUHPW010000008.1"/>
</dbReference>
<evidence type="ECO:0000313" key="2">
    <source>
        <dbReference type="EMBL" id="MDN4476344.1"/>
    </source>
</evidence>
<comment type="caution">
    <text evidence="2">The sequence shown here is derived from an EMBL/GenBank/DDBJ whole genome shotgun (WGS) entry which is preliminary data.</text>
</comment>
<dbReference type="InterPro" id="IPR020843">
    <property type="entry name" value="ER"/>
</dbReference>
<gene>
    <name evidence="2" type="ORF">QQX09_10800</name>
</gene>
<dbReference type="CDD" id="cd08267">
    <property type="entry name" value="MDR1"/>
    <property type="match status" value="1"/>
</dbReference>
<protein>
    <submittedName>
        <fullName evidence="2">NAD(P)-dependent alcohol dehydrogenase</fullName>
    </submittedName>
</protein>
<dbReference type="PANTHER" id="PTHR44013:SF1">
    <property type="entry name" value="ZINC-TYPE ALCOHOL DEHYDROGENASE-LIKE PROTEIN C16A3.02C"/>
    <property type="match status" value="1"/>
</dbReference>
<dbReference type="InterPro" id="IPR052733">
    <property type="entry name" value="Chloroplast_QOR"/>
</dbReference>
<dbReference type="Pfam" id="PF13602">
    <property type="entry name" value="ADH_zinc_N_2"/>
    <property type="match status" value="1"/>
</dbReference>
<dbReference type="Gene3D" id="3.40.50.720">
    <property type="entry name" value="NAD(P)-binding Rossmann-like Domain"/>
    <property type="match status" value="1"/>
</dbReference>
<name>A0ABT8GCF1_9MICO</name>
<dbReference type="SUPFAM" id="SSF51735">
    <property type="entry name" value="NAD(P)-binding Rossmann-fold domains"/>
    <property type="match status" value="1"/>
</dbReference>
<dbReference type="InterPro" id="IPR036291">
    <property type="entry name" value="NAD(P)-bd_dom_sf"/>
</dbReference>
<accession>A0ABT8GCF1</accession>
<dbReference type="SUPFAM" id="SSF50129">
    <property type="entry name" value="GroES-like"/>
    <property type="match status" value="1"/>
</dbReference>
<dbReference type="Pfam" id="PF08240">
    <property type="entry name" value="ADH_N"/>
    <property type="match status" value="1"/>
</dbReference>
<proteinExistence type="predicted"/>
<dbReference type="EMBL" id="JAUHPW010000008">
    <property type="protein sequence ID" value="MDN4476344.1"/>
    <property type="molecule type" value="Genomic_DNA"/>
</dbReference>
<dbReference type="InterPro" id="IPR011032">
    <property type="entry name" value="GroES-like_sf"/>
</dbReference>